<dbReference type="Pfam" id="PF03747">
    <property type="entry name" value="ADP_ribosyl_GH"/>
    <property type="match status" value="1"/>
</dbReference>
<evidence type="ECO:0000256" key="10">
    <source>
        <dbReference type="ARBA" id="ARBA00043193"/>
    </source>
</evidence>
<dbReference type="InterPro" id="IPR036705">
    <property type="entry name" value="Ribosyl_crysJ1_sf"/>
</dbReference>
<dbReference type="EMBL" id="JAPFFF010000023">
    <property type="protein sequence ID" value="KAK8852935.1"/>
    <property type="molecule type" value="Genomic_DNA"/>
</dbReference>
<comment type="caution">
    <text evidence="12">The sequence shown here is derived from an EMBL/GenBank/DDBJ whole genome shotgun (WGS) entry which is preliminary data.</text>
</comment>
<sequence length="650" mass="72180">MYLSLAYQDSVNFPDNKDYESIDLLSSGVKNVSLDNYPNLLRIRISKCYNLKSVTLTNMPKLQVVDLLDNGNLCDVTFDQCPSLVTVDAGFNKSLTKIKGISHIQYLSVPYSHQLQLESLPNAVFLDLSAISKVDVNQILRDSPNLECLICSSSTKLNLSDITNHKSLSILQISSCRLNCDSISDQSNLKIIIFDFCQDYRQCITGDSKLLDNFYVTDPNSSNQAGKDVSKFIDFNPKYQSLQRLLYGPWGVPEIDLTETIEIDHPIVQPPEGTDLQKAADAIVGSIMASAVLDMIGVGVEFINDCMAKPLLLGKANITWSHPRCNRHNERFVRGTPTDDTSQNILIMRTIVESNLQEGMSQDILSDDDDNDEGSSSSCLSNAFTYKKVKIDPCLFGENLVEWIQNGHAEHKHPGGLGCGATTFAVVNHRKYHSDPIFASRDVWIKGGKRVAPNGSVMRIASSGCFAFWDDEIVATQAAKYARVTHADPRCVYSSVAAALLIARYIRWNSGIGGNEEPNIDEVLQFAKKFVKDIDQYEGDVSYYSNCKTVEDLKLSEVKKIGYCLKAFGSAVWALRYCNSIEEGIQKVMREGGDSDTNGAVVGALLGAKFGFKGIPAEYIDLMFVGQWMFREMKPFMNLMGIEMPPSPYI</sequence>
<accession>A0ABR2HUS0</accession>
<evidence type="ECO:0000256" key="1">
    <source>
        <dbReference type="ARBA" id="ARBA00010702"/>
    </source>
</evidence>
<dbReference type="SUPFAM" id="SSF52058">
    <property type="entry name" value="L domain-like"/>
    <property type="match status" value="1"/>
</dbReference>
<evidence type="ECO:0000256" key="3">
    <source>
        <dbReference type="ARBA" id="ARBA00022801"/>
    </source>
</evidence>
<name>A0ABR2HUS0_9EUKA</name>
<keyword evidence="13" id="KW-1185">Reference proteome</keyword>
<evidence type="ECO:0000256" key="4">
    <source>
        <dbReference type="ARBA" id="ARBA00041057"/>
    </source>
</evidence>
<dbReference type="PANTHER" id="PTHR16222">
    <property type="entry name" value="ADP-RIBOSYLGLYCOHYDROLASE"/>
    <property type="match status" value="1"/>
</dbReference>
<evidence type="ECO:0000313" key="12">
    <source>
        <dbReference type="EMBL" id="KAK8852935.1"/>
    </source>
</evidence>
<evidence type="ECO:0000313" key="13">
    <source>
        <dbReference type="Proteomes" id="UP001470230"/>
    </source>
</evidence>
<evidence type="ECO:0000256" key="5">
    <source>
        <dbReference type="ARBA" id="ARBA00042398"/>
    </source>
</evidence>
<dbReference type="InterPro" id="IPR050792">
    <property type="entry name" value="ADP-ribosylglycohydrolase"/>
</dbReference>
<proteinExistence type="inferred from homology"/>
<dbReference type="InterPro" id="IPR005502">
    <property type="entry name" value="Ribosyl_crysJ1"/>
</dbReference>
<evidence type="ECO:0000256" key="7">
    <source>
        <dbReference type="ARBA" id="ARBA00042722"/>
    </source>
</evidence>
<dbReference type="InterPro" id="IPR032675">
    <property type="entry name" value="LRR_dom_sf"/>
</dbReference>
<evidence type="ECO:0000256" key="11">
    <source>
        <dbReference type="ARBA" id="ARBA00049015"/>
    </source>
</evidence>
<dbReference type="SUPFAM" id="SSF101478">
    <property type="entry name" value="ADP-ribosylglycohydrolase"/>
    <property type="match status" value="1"/>
</dbReference>
<dbReference type="Gene3D" id="1.10.4080.10">
    <property type="entry name" value="ADP-ribosylation/Crystallin J1"/>
    <property type="match status" value="1"/>
</dbReference>
<evidence type="ECO:0000256" key="2">
    <source>
        <dbReference type="ARBA" id="ARBA00012255"/>
    </source>
</evidence>
<dbReference type="PANTHER" id="PTHR16222:SF24">
    <property type="entry name" value="ADP-RIBOSYLHYDROLASE ARH3"/>
    <property type="match status" value="1"/>
</dbReference>
<protein>
    <recommendedName>
        <fullName evidence="4">ADP-ribosylhydrolase ARH3</fullName>
        <ecNumber evidence="2">3.2.1.143</ecNumber>
    </recommendedName>
    <alternativeName>
        <fullName evidence="5">ADP-ribose glycohydrolase ARH3</fullName>
    </alternativeName>
    <alternativeName>
        <fullName evidence="6">ADP-ribosylhydrolase 3</fullName>
    </alternativeName>
    <alternativeName>
        <fullName evidence="9">O-acetyl-ADP-ribose deacetylase ARH3</fullName>
    </alternativeName>
    <alternativeName>
        <fullName evidence="10">Poly(ADP-ribose) glycohydrolase ARH3</fullName>
    </alternativeName>
    <alternativeName>
        <fullName evidence="8">[Protein ADP-ribosylarginine] hydrolase-like protein 2</fullName>
    </alternativeName>
    <alternativeName>
        <fullName evidence="7">[Protein ADP-ribosylserine] hydrolase</fullName>
    </alternativeName>
</protein>
<gene>
    <name evidence="12" type="ORF">M9Y10_017929</name>
</gene>
<evidence type="ECO:0000256" key="6">
    <source>
        <dbReference type="ARBA" id="ARBA00042471"/>
    </source>
</evidence>
<evidence type="ECO:0000256" key="8">
    <source>
        <dbReference type="ARBA" id="ARBA00042850"/>
    </source>
</evidence>
<keyword evidence="3" id="KW-0378">Hydrolase</keyword>
<organism evidence="12 13">
    <name type="scientific">Tritrichomonas musculus</name>
    <dbReference type="NCBI Taxonomy" id="1915356"/>
    <lineage>
        <taxon>Eukaryota</taxon>
        <taxon>Metamonada</taxon>
        <taxon>Parabasalia</taxon>
        <taxon>Tritrichomonadida</taxon>
        <taxon>Tritrichomonadidae</taxon>
        <taxon>Tritrichomonas</taxon>
    </lineage>
</organism>
<evidence type="ECO:0000256" key="9">
    <source>
        <dbReference type="ARBA" id="ARBA00043187"/>
    </source>
</evidence>
<reference evidence="12 13" key="1">
    <citation type="submission" date="2024-04" db="EMBL/GenBank/DDBJ databases">
        <title>Tritrichomonas musculus Genome.</title>
        <authorList>
            <person name="Alves-Ferreira E."/>
            <person name="Grigg M."/>
            <person name="Lorenzi H."/>
            <person name="Galac M."/>
        </authorList>
    </citation>
    <scope>NUCLEOTIDE SEQUENCE [LARGE SCALE GENOMIC DNA]</scope>
    <source>
        <strain evidence="12 13">EAF2021</strain>
    </source>
</reference>
<dbReference type="EC" id="3.2.1.143" evidence="2"/>
<dbReference type="Gene3D" id="3.80.10.10">
    <property type="entry name" value="Ribonuclease Inhibitor"/>
    <property type="match status" value="1"/>
</dbReference>
<dbReference type="Proteomes" id="UP001470230">
    <property type="component" value="Unassembled WGS sequence"/>
</dbReference>
<comment type="catalytic activity">
    <reaction evidence="11">
        <text>alpha-NAD(+) + H2O = ADP-D-ribose + nicotinamide + H(+)</text>
        <dbReference type="Rhea" id="RHEA:68792"/>
        <dbReference type="ChEBI" id="CHEBI:15377"/>
        <dbReference type="ChEBI" id="CHEBI:15378"/>
        <dbReference type="ChEBI" id="CHEBI:17154"/>
        <dbReference type="ChEBI" id="CHEBI:57967"/>
        <dbReference type="ChEBI" id="CHEBI:77017"/>
    </reaction>
</comment>
<comment type="similarity">
    <text evidence="1">Belongs to the ADP-ribosylglycohydrolase family.</text>
</comment>